<reference evidence="1 2" key="1">
    <citation type="submission" date="2020-08" db="EMBL/GenBank/DDBJ databases">
        <title>Functional genomics of gut bacteria from endangered species of beetles.</title>
        <authorList>
            <person name="Carlos-Shanley C."/>
        </authorList>
    </citation>
    <scope>NUCLEOTIDE SEQUENCE [LARGE SCALE GENOMIC DNA]</scope>
    <source>
        <strain evidence="1 2">S00192</strain>
    </source>
</reference>
<dbReference type="Proteomes" id="UP000556201">
    <property type="component" value="Unassembled WGS sequence"/>
</dbReference>
<name>A0A7W9FWQ1_BREVE</name>
<protein>
    <submittedName>
        <fullName evidence="1">Uncharacterized protein</fullName>
    </submittedName>
</protein>
<dbReference type="RefSeq" id="WP_184280160.1">
    <property type="nucleotide sequence ID" value="NZ_JACHLJ010000004.1"/>
</dbReference>
<dbReference type="AlphaFoldDB" id="A0A7W9FWQ1"/>
<accession>A0A7W9FWQ1</accession>
<evidence type="ECO:0000313" key="2">
    <source>
        <dbReference type="Proteomes" id="UP000556201"/>
    </source>
</evidence>
<organism evidence="1 2">
    <name type="scientific">Brevundimonas vesicularis</name>
    <name type="common">Pseudomonas vesicularis</name>
    <dbReference type="NCBI Taxonomy" id="41276"/>
    <lineage>
        <taxon>Bacteria</taxon>
        <taxon>Pseudomonadati</taxon>
        <taxon>Pseudomonadota</taxon>
        <taxon>Alphaproteobacteria</taxon>
        <taxon>Caulobacterales</taxon>
        <taxon>Caulobacteraceae</taxon>
        <taxon>Brevundimonas</taxon>
    </lineage>
</organism>
<gene>
    <name evidence="1" type="ORF">HNP47_003002</name>
</gene>
<comment type="caution">
    <text evidence="1">The sequence shown here is derived from an EMBL/GenBank/DDBJ whole genome shotgun (WGS) entry which is preliminary data.</text>
</comment>
<dbReference type="EMBL" id="JACHLJ010000004">
    <property type="protein sequence ID" value="MBB5772982.1"/>
    <property type="molecule type" value="Genomic_DNA"/>
</dbReference>
<sequence>MPMMLPITPPAEQEVNLVSAKNTLIPAFGDGEQELLRKGTRYEIQFDMGEMDYVDALDWTDLTTEGDTVVMAVYQPGLVTGSPGAPRVNGGGQSGRNLAIDGLVNGYTVRKGQFLSVITQGRRFLYRARTTVVANAGAVLVPLQTMLRFPPGDNDVVELEQPMIEGWARDVSGLRIIANHNVTVSFTVRER</sequence>
<evidence type="ECO:0000313" key="1">
    <source>
        <dbReference type="EMBL" id="MBB5772982.1"/>
    </source>
</evidence>
<proteinExistence type="predicted"/>